<feature type="transmembrane region" description="Helical" evidence="1">
    <location>
        <begin position="311"/>
        <end position="331"/>
    </location>
</feature>
<comment type="caution">
    <text evidence="2">The sequence shown here is derived from an EMBL/GenBank/DDBJ whole genome shotgun (WGS) entry which is preliminary data.</text>
</comment>
<evidence type="ECO:0000313" key="3">
    <source>
        <dbReference type="Proteomes" id="UP001165085"/>
    </source>
</evidence>
<evidence type="ECO:0000313" key="2">
    <source>
        <dbReference type="EMBL" id="GMH72048.1"/>
    </source>
</evidence>
<name>A0A9W7EAZ4_9STRA</name>
<dbReference type="Proteomes" id="UP001165085">
    <property type="component" value="Unassembled WGS sequence"/>
</dbReference>
<feature type="transmembrane region" description="Helical" evidence="1">
    <location>
        <begin position="243"/>
        <end position="265"/>
    </location>
</feature>
<proteinExistence type="predicted"/>
<feature type="transmembrane region" description="Helical" evidence="1">
    <location>
        <begin position="343"/>
        <end position="363"/>
    </location>
</feature>
<feature type="transmembrane region" description="Helical" evidence="1">
    <location>
        <begin position="370"/>
        <end position="395"/>
    </location>
</feature>
<keyword evidence="1" id="KW-0472">Membrane</keyword>
<feature type="transmembrane region" description="Helical" evidence="1">
    <location>
        <begin position="51"/>
        <end position="69"/>
    </location>
</feature>
<feature type="transmembrane region" description="Helical" evidence="1">
    <location>
        <begin position="271"/>
        <end position="291"/>
    </location>
</feature>
<keyword evidence="1" id="KW-0812">Transmembrane</keyword>
<keyword evidence="3" id="KW-1185">Reference proteome</keyword>
<sequence length="547" mass="60987">MGEVYFSEIVYLIDKYESHFTLAQKDTLIANIMSKTVAPPDPDRPGSKSNAPGAVLALKIALTLVLGYADVVTDFLVAKSYYDAGVISTAQATAGFAFLAIMLQAMMTFFQYKKKPWKELFGRTLAALLGLGPLIEGLSVWTGKEDSDLLCSGPIMYALMKAAEIAFESIPECIIQVRGLLDTSAGDIQTIQIIGILSSIVSGAFIMTDGNFGFTLSKYLASPGNPYFGWISKKGGQEKRRQMFGMFLFNACYFSQFVFSMSLVARAFGSMTPLFILLGVEYCAVCAYMGYKGELFGWAMLSQPSTFNSYIGPFIIWAFEYLLVCAVPQLISAAPMELGPEVFAGIMVWRLLTNGGVIYVALGELNKGHYLSLTTGVLGYGVSLGLASIGLALFFKNCDKNFDRSLFWKRVTCKEHVRHQWKSGTVWKTSFLTKDDEIWNKVERFHPTYLTLDMLTLWICENLVGKYSDKSVERPEWVRGREAEDKFIKRIAKVYEWYGKDKDAREVDGALVTLFVGDSKEEDHGQLTFIKSKKSKRKISSKITPQP</sequence>
<feature type="transmembrane region" description="Helical" evidence="1">
    <location>
        <begin position="89"/>
        <end position="110"/>
    </location>
</feature>
<dbReference type="OrthoDB" id="204107at2759"/>
<evidence type="ECO:0000256" key="1">
    <source>
        <dbReference type="SAM" id="Phobius"/>
    </source>
</evidence>
<reference evidence="3" key="1">
    <citation type="journal article" date="2023" name="Commun. Biol.">
        <title>Genome analysis of Parmales, the sister group of diatoms, reveals the evolutionary specialization of diatoms from phago-mixotrophs to photoautotrophs.</title>
        <authorList>
            <person name="Ban H."/>
            <person name="Sato S."/>
            <person name="Yoshikawa S."/>
            <person name="Yamada K."/>
            <person name="Nakamura Y."/>
            <person name="Ichinomiya M."/>
            <person name="Sato N."/>
            <person name="Blanc-Mathieu R."/>
            <person name="Endo H."/>
            <person name="Kuwata A."/>
            <person name="Ogata H."/>
        </authorList>
    </citation>
    <scope>NUCLEOTIDE SEQUENCE [LARGE SCALE GENOMIC DNA]</scope>
    <source>
        <strain evidence="3">NIES 3701</strain>
    </source>
</reference>
<keyword evidence="1" id="KW-1133">Transmembrane helix</keyword>
<protein>
    <submittedName>
        <fullName evidence="2">Uncharacterized protein</fullName>
    </submittedName>
</protein>
<gene>
    <name evidence="2" type="ORF">TrST_g2560</name>
</gene>
<dbReference type="AlphaFoldDB" id="A0A9W7EAZ4"/>
<organism evidence="2 3">
    <name type="scientific">Triparma strigata</name>
    <dbReference type="NCBI Taxonomy" id="1606541"/>
    <lineage>
        <taxon>Eukaryota</taxon>
        <taxon>Sar</taxon>
        <taxon>Stramenopiles</taxon>
        <taxon>Ochrophyta</taxon>
        <taxon>Bolidophyceae</taxon>
        <taxon>Parmales</taxon>
        <taxon>Triparmaceae</taxon>
        <taxon>Triparma</taxon>
    </lineage>
</organism>
<dbReference type="EMBL" id="BRXY01000153">
    <property type="protein sequence ID" value="GMH72048.1"/>
    <property type="molecule type" value="Genomic_DNA"/>
</dbReference>
<accession>A0A9W7EAZ4</accession>